<dbReference type="GO" id="GO:0006952">
    <property type="term" value="P:defense response"/>
    <property type="evidence" value="ECO:0007669"/>
    <property type="project" value="InterPro"/>
</dbReference>
<reference evidence="2" key="1">
    <citation type="submission" date="2025-08" db="UniProtKB">
        <authorList>
            <consortium name="Ensembl"/>
        </authorList>
    </citation>
    <scope>IDENTIFICATION</scope>
</reference>
<keyword evidence="3" id="KW-1185">Reference proteome</keyword>
<reference evidence="2" key="2">
    <citation type="submission" date="2025-09" db="UniProtKB">
        <authorList>
            <consortium name="Ensembl"/>
        </authorList>
    </citation>
    <scope>IDENTIFICATION</scope>
</reference>
<dbReference type="GO" id="GO:0005576">
    <property type="term" value="C:extracellular region"/>
    <property type="evidence" value="ECO:0007669"/>
    <property type="project" value="InterPro"/>
</dbReference>
<dbReference type="SUPFAM" id="SSF57392">
    <property type="entry name" value="Defensin-like"/>
    <property type="match status" value="1"/>
</dbReference>
<name>A0A8C8RQU5_9SAUR</name>
<organism evidence="2 3">
    <name type="scientific">Pelusios castaneus</name>
    <name type="common">West African mud turtle</name>
    <dbReference type="NCBI Taxonomy" id="367368"/>
    <lineage>
        <taxon>Eukaryota</taxon>
        <taxon>Metazoa</taxon>
        <taxon>Chordata</taxon>
        <taxon>Craniata</taxon>
        <taxon>Vertebrata</taxon>
        <taxon>Euteleostomi</taxon>
        <taxon>Archelosauria</taxon>
        <taxon>Testudinata</taxon>
        <taxon>Testudines</taxon>
        <taxon>Pleurodira</taxon>
        <taxon>Pelomedusidae</taxon>
        <taxon>Pelusios</taxon>
    </lineage>
</organism>
<dbReference type="Ensembl" id="ENSPCET00000009913.1">
    <property type="protein sequence ID" value="ENSPCEP00000009585.1"/>
    <property type="gene ID" value="ENSPCEG00000007647.1"/>
</dbReference>
<evidence type="ECO:0000313" key="2">
    <source>
        <dbReference type="Ensembl" id="ENSPCEP00000009585.1"/>
    </source>
</evidence>
<sequence>MQSHYHAVRMKIKTLLLCAGLTYRTSGGRQCLRAGGLCFPGGCPPFTREIGRCRSWSPCCKVSSGFLHGDITV</sequence>
<evidence type="ECO:0000313" key="3">
    <source>
        <dbReference type="Proteomes" id="UP000694393"/>
    </source>
</evidence>
<dbReference type="AlphaFoldDB" id="A0A8C8RQU5"/>
<dbReference type="InterPro" id="IPR001855">
    <property type="entry name" value="Defensin_beta-like"/>
</dbReference>
<evidence type="ECO:0000259" key="1">
    <source>
        <dbReference type="Pfam" id="PF00711"/>
    </source>
</evidence>
<dbReference type="Pfam" id="PF00711">
    <property type="entry name" value="Defensin_beta"/>
    <property type="match status" value="1"/>
</dbReference>
<accession>A0A8C8RQU5</accession>
<feature type="domain" description="Beta-defensin-like" evidence="1">
    <location>
        <begin position="30"/>
        <end position="61"/>
    </location>
</feature>
<protein>
    <recommendedName>
        <fullName evidence="1">Beta-defensin-like domain-containing protein</fullName>
    </recommendedName>
</protein>
<proteinExistence type="predicted"/>
<dbReference type="Proteomes" id="UP000694393">
    <property type="component" value="Unplaced"/>
</dbReference>
<dbReference type="Gene3D" id="3.10.360.10">
    <property type="entry name" value="Antimicrobial Peptide, Beta-defensin 2, Chain A"/>
    <property type="match status" value="1"/>
</dbReference>